<sequence>MITSLTVICSAATLLVVTPTSFANSTYVSGTHQLTTASYRAVSGYLYRSPKLITKLHNADNYPLTTFYASKSVNITRSNGNRAVYYYVKNGNGKIHGWIWRGYLVRVINITQQRQQINHLVSLIDSMTTSNHNRVVSLLKKIKTHDPISTLSKEIQTISQSINNSLDLTKLSQITSIIKSDGQTMSTIFQNGLDKLYTGIVVIHHFNNRAFALAQGLLNLIH</sequence>
<evidence type="ECO:0000313" key="3">
    <source>
        <dbReference type="Proteomes" id="UP000052013"/>
    </source>
</evidence>
<dbReference type="PATRIC" id="fig|1423739.3.peg.740"/>
<evidence type="ECO:0000256" key="1">
    <source>
        <dbReference type="SAM" id="SignalP"/>
    </source>
</evidence>
<accession>A0A0R1SGY5</accession>
<dbReference type="STRING" id="1423739.FC85_GL000709"/>
<reference evidence="2 3" key="1">
    <citation type="journal article" date="2015" name="Genome Announc.">
        <title>Expanding the biotechnology potential of lactobacilli through comparative genomics of 213 strains and associated genera.</title>
        <authorList>
            <person name="Sun Z."/>
            <person name="Harris H.M."/>
            <person name="McCann A."/>
            <person name="Guo C."/>
            <person name="Argimon S."/>
            <person name="Zhang W."/>
            <person name="Yang X."/>
            <person name="Jeffery I.B."/>
            <person name="Cooney J.C."/>
            <person name="Kagawa T.F."/>
            <person name="Liu W."/>
            <person name="Song Y."/>
            <person name="Salvetti E."/>
            <person name="Wrobel A."/>
            <person name="Rasinkangas P."/>
            <person name="Parkhill J."/>
            <person name="Rea M.C."/>
            <person name="O'Sullivan O."/>
            <person name="Ritari J."/>
            <person name="Douillard F.P."/>
            <person name="Paul Ross R."/>
            <person name="Yang R."/>
            <person name="Briner A.E."/>
            <person name="Felis G.E."/>
            <person name="de Vos W.M."/>
            <person name="Barrangou R."/>
            <person name="Klaenhammer T.R."/>
            <person name="Caufield P.W."/>
            <person name="Cui Y."/>
            <person name="Zhang H."/>
            <person name="O'Toole P.W."/>
        </authorList>
    </citation>
    <scope>NUCLEOTIDE SEQUENCE [LARGE SCALE GENOMIC DNA]</scope>
    <source>
        <strain evidence="2 3">DSM 14421</strain>
    </source>
</reference>
<gene>
    <name evidence="2" type="ORF">FC85_GL000709</name>
</gene>
<name>A0A0R1SGY5_9LACO</name>
<comment type="caution">
    <text evidence="2">The sequence shown here is derived from an EMBL/GenBank/DDBJ whole genome shotgun (WGS) entry which is preliminary data.</text>
</comment>
<evidence type="ECO:0008006" key="4">
    <source>
        <dbReference type="Google" id="ProtNLM"/>
    </source>
</evidence>
<organism evidence="2 3">
    <name type="scientific">Lentilactobacillus diolivorans DSM 14421</name>
    <dbReference type="NCBI Taxonomy" id="1423739"/>
    <lineage>
        <taxon>Bacteria</taxon>
        <taxon>Bacillati</taxon>
        <taxon>Bacillota</taxon>
        <taxon>Bacilli</taxon>
        <taxon>Lactobacillales</taxon>
        <taxon>Lactobacillaceae</taxon>
        <taxon>Lentilactobacillus</taxon>
    </lineage>
</organism>
<evidence type="ECO:0000313" key="2">
    <source>
        <dbReference type="EMBL" id="KRL64920.1"/>
    </source>
</evidence>
<dbReference type="Proteomes" id="UP000052013">
    <property type="component" value="Unassembled WGS sequence"/>
</dbReference>
<feature type="chain" id="PRO_5006410580" description="D-alanyl-D-alanine carboxypeptidase" evidence="1">
    <location>
        <begin position="24"/>
        <end position="222"/>
    </location>
</feature>
<dbReference type="AlphaFoldDB" id="A0A0R1SGY5"/>
<feature type="signal peptide" evidence="1">
    <location>
        <begin position="1"/>
        <end position="23"/>
    </location>
</feature>
<dbReference type="EMBL" id="AZEY01000079">
    <property type="protein sequence ID" value="KRL64920.1"/>
    <property type="molecule type" value="Genomic_DNA"/>
</dbReference>
<protein>
    <recommendedName>
        <fullName evidence="4">D-alanyl-D-alanine carboxypeptidase</fullName>
    </recommendedName>
</protein>
<keyword evidence="1" id="KW-0732">Signal</keyword>
<proteinExistence type="predicted"/>